<feature type="domain" description="Glycosyltransferase subfamily 4-like N-terminal" evidence="4">
    <location>
        <begin position="16"/>
        <end position="198"/>
    </location>
</feature>
<comment type="caution">
    <text evidence="5">The sequence shown here is derived from an EMBL/GenBank/DDBJ whole genome shotgun (WGS) entry which is preliminary data.</text>
</comment>
<keyword evidence="6" id="KW-1185">Reference proteome</keyword>
<dbReference type="Pfam" id="PF00534">
    <property type="entry name" value="Glycos_transf_1"/>
    <property type="match status" value="1"/>
</dbReference>
<evidence type="ECO:0000259" key="3">
    <source>
        <dbReference type="Pfam" id="PF00534"/>
    </source>
</evidence>
<dbReference type="Pfam" id="PF13439">
    <property type="entry name" value="Glyco_transf_4"/>
    <property type="match status" value="1"/>
</dbReference>
<dbReference type="EC" id="2.4.-.-" evidence="5"/>
<organism evidence="5 6">
    <name type="scientific">Conexibacter stalactiti</name>
    <dbReference type="NCBI Taxonomy" id="1940611"/>
    <lineage>
        <taxon>Bacteria</taxon>
        <taxon>Bacillati</taxon>
        <taxon>Actinomycetota</taxon>
        <taxon>Thermoleophilia</taxon>
        <taxon>Solirubrobacterales</taxon>
        <taxon>Conexibacteraceae</taxon>
        <taxon>Conexibacter</taxon>
    </lineage>
</organism>
<reference evidence="6" key="1">
    <citation type="submission" date="2023-07" db="EMBL/GenBank/DDBJ databases">
        <title>Conexibacter stalactiti sp. nov., isolated from stalactites in a lava cave and emended description of the genus Conexibacter.</title>
        <authorList>
            <person name="Lee S.D."/>
        </authorList>
    </citation>
    <scope>NUCLEOTIDE SEQUENCE [LARGE SCALE GENOMIC DNA]</scope>
    <source>
        <strain evidence="6">KCTC 39840</strain>
    </source>
</reference>
<dbReference type="PANTHER" id="PTHR12526">
    <property type="entry name" value="GLYCOSYLTRANSFERASE"/>
    <property type="match status" value="1"/>
</dbReference>
<proteinExistence type="predicted"/>
<evidence type="ECO:0000256" key="2">
    <source>
        <dbReference type="ARBA" id="ARBA00022679"/>
    </source>
</evidence>
<keyword evidence="1 5" id="KW-0328">Glycosyltransferase</keyword>
<dbReference type="RefSeq" id="WP_318598741.1">
    <property type="nucleotide sequence ID" value="NZ_JAWSTH010000053.1"/>
</dbReference>
<sequence length="395" mass="43582">MRVLSIGNLYPPHFAGGYEILNRGVVEDLRARGHEVRVLVSDRRTGGRGPDDPDVHRTLRSYWEDEEGVVRRGPLRRLALERANAATLRHHLRTLQPELVTWWGMGGLSLSLIEQVRRAGIPAVAVLMDDWPEYAPATDGWLRQFATRPRLGRVAERLTGLPTRIDYAHAATYVFISRSLLERLPPIGPGRVVHPGIDKLFLDPRPAPTEWGGRLLSIGRIDPRKGVGTAIQALAELPEARLTVAGDGPAGFLGELRALAQRAGVAARVDWIGPRGRAELPDLFASHDAVLFPVVWEEPWGLVPLEAMGIGRPVVATGRGGSGEYLRDGENCLLHRPEQPGELARQVRRLAGDDALRERLRAGGLETAGHFTERRFHDELAGLFETVANARTPPR</sequence>
<dbReference type="Proteomes" id="UP001284601">
    <property type="component" value="Unassembled WGS sequence"/>
</dbReference>
<dbReference type="SUPFAM" id="SSF53756">
    <property type="entry name" value="UDP-Glycosyltransferase/glycogen phosphorylase"/>
    <property type="match status" value="1"/>
</dbReference>
<dbReference type="InterPro" id="IPR028098">
    <property type="entry name" value="Glyco_trans_4-like_N"/>
</dbReference>
<dbReference type="Gene3D" id="3.40.50.2000">
    <property type="entry name" value="Glycogen Phosphorylase B"/>
    <property type="match status" value="2"/>
</dbReference>
<dbReference type="GO" id="GO:0016757">
    <property type="term" value="F:glycosyltransferase activity"/>
    <property type="evidence" value="ECO:0007669"/>
    <property type="project" value="UniProtKB-KW"/>
</dbReference>
<dbReference type="PANTHER" id="PTHR12526:SF635">
    <property type="entry name" value="GLYCOSYL TRANSFERASE GROUP 1"/>
    <property type="match status" value="1"/>
</dbReference>
<evidence type="ECO:0000313" key="5">
    <source>
        <dbReference type="EMBL" id="MDW5596358.1"/>
    </source>
</evidence>
<dbReference type="EMBL" id="JAWSTH010000053">
    <property type="protein sequence ID" value="MDW5596358.1"/>
    <property type="molecule type" value="Genomic_DNA"/>
</dbReference>
<dbReference type="InterPro" id="IPR001296">
    <property type="entry name" value="Glyco_trans_1"/>
</dbReference>
<name>A0ABU4HSQ6_9ACTN</name>
<evidence type="ECO:0000259" key="4">
    <source>
        <dbReference type="Pfam" id="PF13439"/>
    </source>
</evidence>
<gene>
    <name evidence="5" type="ORF">R7226_18575</name>
</gene>
<protein>
    <submittedName>
        <fullName evidence="5">Glycosyltransferase family 4 protein</fullName>
        <ecNumber evidence="5">2.4.-.-</ecNumber>
    </submittedName>
</protein>
<dbReference type="CDD" id="cd03801">
    <property type="entry name" value="GT4_PimA-like"/>
    <property type="match status" value="1"/>
</dbReference>
<feature type="domain" description="Glycosyl transferase family 1" evidence="3">
    <location>
        <begin position="215"/>
        <end position="362"/>
    </location>
</feature>
<accession>A0ABU4HSQ6</accession>
<evidence type="ECO:0000313" key="6">
    <source>
        <dbReference type="Proteomes" id="UP001284601"/>
    </source>
</evidence>
<evidence type="ECO:0000256" key="1">
    <source>
        <dbReference type="ARBA" id="ARBA00022676"/>
    </source>
</evidence>
<keyword evidence="2 5" id="KW-0808">Transferase</keyword>